<dbReference type="PROSITE" id="PS50158">
    <property type="entry name" value="ZF_CCHC"/>
    <property type="match status" value="1"/>
</dbReference>
<dbReference type="Proteomes" id="UP000005240">
    <property type="component" value="Unassembled WGS sequence"/>
</dbReference>
<keyword evidence="2" id="KW-0479">Metal-binding</keyword>
<dbReference type="VEuPathDB" id="FungiDB:PTTG_30177"/>
<dbReference type="Gene3D" id="4.10.60.10">
    <property type="entry name" value="Zinc finger, CCHC-type"/>
    <property type="match status" value="1"/>
</dbReference>
<dbReference type="OrthoDB" id="3863715at2759"/>
<dbReference type="GO" id="GO:0006397">
    <property type="term" value="P:mRNA processing"/>
    <property type="evidence" value="ECO:0007669"/>
    <property type="project" value="UniProtKB-KW"/>
</dbReference>
<dbReference type="EnsemblFungi" id="PTTG_30177-t43_1">
    <property type="protein sequence ID" value="PTTG_30177-t43_1-p1"/>
    <property type="gene ID" value="PTTG_30177"/>
</dbReference>
<feature type="region of interest" description="Disordered" evidence="3">
    <location>
        <begin position="451"/>
        <end position="500"/>
    </location>
</feature>
<dbReference type="Pfam" id="PF00098">
    <property type="entry name" value="zf-CCHC"/>
    <property type="match status" value="1"/>
</dbReference>
<dbReference type="InterPro" id="IPR001878">
    <property type="entry name" value="Znf_CCHC"/>
</dbReference>
<dbReference type="STRING" id="630390.A0A180FZU2"/>
<name>A0A180FZU2_PUCT1</name>
<evidence type="ECO:0000256" key="3">
    <source>
        <dbReference type="SAM" id="MobiDB-lite"/>
    </source>
</evidence>
<keyword evidence="1" id="KW-0507">mRNA processing</keyword>
<accession>A0A180FZU2</accession>
<proteinExistence type="predicted"/>
<reference evidence="6 7" key="3">
    <citation type="journal article" date="2017" name="G3 (Bethesda)">
        <title>Comparative analysis highlights variable genome content of wheat rusts and divergence of the mating loci.</title>
        <authorList>
            <person name="Cuomo C.A."/>
            <person name="Bakkeren G."/>
            <person name="Khalil H.B."/>
            <person name="Panwar V."/>
            <person name="Joly D."/>
            <person name="Linning R."/>
            <person name="Sakthikumar S."/>
            <person name="Song X."/>
            <person name="Adiconis X."/>
            <person name="Fan L."/>
            <person name="Goldberg J.M."/>
            <person name="Levin J.Z."/>
            <person name="Young S."/>
            <person name="Zeng Q."/>
            <person name="Anikster Y."/>
            <person name="Bruce M."/>
            <person name="Wang M."/>
            <person name="Yin C."/>
            <person name="McCallum B."/>
            <person name="Szabo L.J."/>
            <person name="Hulbert S."/>
            <person name="Chen X."/>
            <person name="Fellers J.P."/>
        </authorList>
    </citation>
    <scope>NUCLEOTIDE SEQUENCE</scope>
    <source>
        <strain evidence="6">isolate 1-1 / race 1 (BBBD)</strain>
        <strain evidence="7">Isolate 1-1 / race 1 (BBBD)</strain>
    </source>
</reference>
<dbReference type="EMBL" id="ADAS02002127">
    <property type="protein sequence ID" value="OAV85944.1"/>
    <property type="molecule type" value="Genomic_DNA"/>
</dbReference>
<dbReference type="AlphaFoldDB" id="A0A180FZU2"/>
<evidence type="ECO:0000313" key="5">
    <source>
        <dbReference type="EMBL" id="OAV85944.1"/>
    </source>
</evidence>
<keyword evidence="7" id="KW-1185">Reference proteome</keyword>
<dbReference type="InterPro" id="IPR036875">
    <property type="entry name" value="Znf_CCHC_sf"/>
</dbReference>
<dbReference type="SMART" id="SM00343">
    <property type="entry name" value="ZnF_C2HC"/>
    <property type="match status" value="1"/>
</dbReference>
<sequence length="500" mass="55796">MSDNKPPSGRLYPKPCLGAIPGLRTVDRTTPKNPTMRSVLGPQLTSNDFFTKRLGRIPSNTSRDEGPLSPAADKGKGRDISDNMPEETTFRPRLTGRVLGSSSTNWRRTKPPPHLEEATTTAPAPHPQQPESADFASLVAEMRFQRELDLARLQEDRARREEDCACRLADEENSQKRRGLNEDNKISAIINAAINKLDSEDLLKPDGSNVRRWEDALCLTAFERFHNQHFFTPTKDTIPDPYHEKIARGFIHSSVHADLSYDLVDFNSSAEVYKHLVSKFRIVNRAKQIHTWELLKKISLTDYTSSAEAISAVDRCVRTFCKQGVELTWDTIISIIFQGNLRDHLGPTVDQKGDLFMETHDFELPTSGDILRFWEAARAEHQLSSKTSRLDSSALKISLASGIESSASKIVSGIDSGPVSGSQDKVDVSAMALSKPPSCYICKQIGHISPNCPSNQKNNTNPRPIPQHPGKLLQRCEPLAHLNPEPTPRNNLRSPSKQDR</sequence>
<evidence type="ECO:0000256" key="1">
    <source>
        <dbReference type="ARBA" id="ARBA00022664"/>
    </source>
</evidence>
<feature type="compositionally biased region" description="Polar residues" evidence="3">
    <location>
        <begin position="451"/>
        <end position="462"/>
    </location>
</feature>
<feature type="domain" description="CCHC-type" evidence="4">
    <location>
        <begin position="439"/>
        <end position="454"/>
    </location>
</feature>
<reference evidence="6" key="4">
    <citation type="submission" date="2025-05" db="UniProtKB">
        <authorList>
            <consortium name="EnsemblFungi"/>
        </authorList>
    </citation>
    <scope>IDENTIFICATION</scope>
    <source>
        <strain evidence="6">isolate 1-1 / race 1 (BBBD)</strain>
    </source>
</reference>
<dbReference type="GO" id="GO:0003676">
    <property type="term" value="F:nucleic acid binding"/>
    <property type="evidence" value="ECO:0007669"/>
    <property type="project" value="InterPro"/>
</dbReference>
<evidence type="ECO:0000313" key="6">
    <source>
        <dbReference type="EnsemblFungi" id="PTTG_30177-t43_1-p1"/>
    </source>
</evidence>
<protein>
    <submittedName>
        <fullName evidence="6">CCHC-type domain-containing protein</fullName>
    </submittedName>
</protein>
<organism evidence="5">
    <name type="scientific">Puccinia triticina (isolate 1-1 / race 1 (BBBD))</name>
    <name type="common">Brown leaf rust fungus</name>
    <dbReference type="NCBI Taxonomy" id="630390"/>
    <lineage>
        <taxon>Eukaryota</taxon>
        <taxon>Fungi</taxon>
        <taxon>Dikarya</taxon>
        <taxon>Basidiomycota</taxon>
        <taxon>Pucciniomycotina</taxon>
        <taxon>Pucciniomycetes</taxon>
        <taxon>Pucciniales</taxon>
        <taxon>Pucciniaceae</taxon>
        <taxon>Puccinia</taxon>
    </lineage>
</organism>
<feature type="region of interest" description="Disordered" evidence="3">
    <location>
        <begin position="22"/>
        <end position="130"/>
    </location>
</feature>
<keyword evidence="2" id="KW-0863">Zinc-finger</keyword>
<evidence type="ECO:0000313" key="7">
    <source>
        <dbReference type="Proteomes" id="UP000005240"/>
    </source>
</evidence>
<reference evidence="5" key="2">
    <citation type="submission" date="2016-05" db="EMBL/GenBank/DDBJ databases">
        <title>Comparative analysis highlights variable genome content of wheat rusts and divergence of the mating loci.</title>
        <authorList>
            <person name="Cuomo C.A."/>
            <person name="Bakkeren G."/>
            <person name="Szabo L."/>
            <person name="Khalil H."/>
            <person name="Joly D."/>
            <person name="Goldberg J."/>
            <person name="Young S."/>
            <person name="Zeng Q."/>
            <person name="Fellers J."/>
        </authorList>
    </citation>
    <scope>NUCLEOTIDE SEQUENCE [LARGE SCALE GENOMIC DNA]</scope>
    <source>
        <strain evidence="5">1-1 BBBD Race 1</strain>
    </source>
</reference>
<evidence type="ECO:0000256" key="2">
    <source>
        <dbReference type="PROSITE-ProRule" id="PRU00047"/>
    </source>
</evidence>
<keyword evidence="2" id="KW-0862">Zinc</keyword>
<reference evidence="5" key="1">
    <citation type="submission" date="2009-11" db="EMBL/GenBank/DDBJ databases">
        <authorList>
            <consortium name="The Broad Institute Genome Sequencing Platform"/>
            <person name="Ward D."/>
            <person name="Feldgarden M."/>
            <person name="Earl A."/>
            <person name="Young S.K."/>
            <person name="Zeng Q."/>
            <person name="Koehrsen M."/>
            <person name="Alvarado L."/>
            <person name="Berlin A."/>
            <person name="Bochicchio J."/>
            <person name="Borenstein D."/>
            <person name="Chapman S.B."/>
            <person name="Chen Z."/>
            <person name="Engels R."/>
            <person name="Freedman E."/>
            <person name="Gellesch M."/>
            <person name="Goldberg J."/>
            <person name="Griggs A."/>
            <person name="Gujja S."/>
            <person name="Heilman E."/>
            <person name="Heiman D."/>
            <person name="Hepburn T."/>
            <person name="Howarth C."/>
            <person name="Jen D."/>
            <person name="Larson L."/>
            <person name="Lewis B."/>
            <person name="Mehta T."/>
            <person name="Park D."/>
            <person name="Pearson M."/>
            <person name="Roberts A."/>
            <person name="Saif S."/>
            <person name="Shea T."/>
            <person name="Shenoy N."/>
            <person name="Sisk P."/>
            <person name="Stolte C."/>
            <person name="Sykes S."/>
            <person name="Thomson T."/>
            <person name="Walk T."/>
            <person name="White J."/>
            <person name="Yandava C."/>
            <person name="Izard J."/>
            <person name="Baranova O.V."/>
            <person name="Blanton J.M."/>
            <person name="Tanner A.C."/>
            <person name="Dewhirst F.E."/>
            <person name="Haas B."/>
            <person name="Nusbaum C."/>
            <person name="Birren B."/>
        </authorList>
    </citation>
    <scope>NUCLEOTIDE SEQUENCE [LARGE SCALE GENOMIC DNA]</scope>
    <source>
        <strain evidence="5">1-1 BBBD Race 1</strain>
    </source>
</reference>
<dbReference type="SUPFAM" id="SSF57756">
    <property type="entry name" value="Retrovirus zinc finger-like domains"/>
    <property type="match status" value="1"/>
</dbReference>
<gene>
    <name evidence="5" type="ORF">PTTG_30177</name>
</gene>
<evidence type="ECO:0000259" key="4">
    <source>
        <dbReference type="PROSITE" id="PS50158"/>
    </source>
</evidence>
<dbReference type="GO" id="GO:0008270">
    <property type="term" value="F:zinc ion binding"/>
    <property type="evidence" value="ECO:0007669"/>
    <property type="project" value="UniProtKB-KW"/>
</dbReference>
<feature type="compositionally biased region" description="Polar residues" evidence="3">
    <location>
        <begin position="488"/>
        <end position="500"/>
    </location>
</feature>